<comment type="caution">
    <text evidence="4">The sequence shown here is derived from an EMBL/GenBank/DDBJ whole genome shotgun (WGS) entry which is preliminary data.</text>
</comment>
<name>A0A5J4L7N6_9ZZZZ</name>
<organism evidence="4">
    <name type="scientific">hot springs metagenome</name>
    <dbReference type="NCBI Taxonomy" id="433727"/>
    <lineage>
        <taxon>unclassified sequences</taxon>
        <taxon>metagenomes</taxon>
        <taxon>ecological metagenomes</taxon>
    </lineage>
</organism>
<sequence>MRIEILDFLFDMGYKYTCMNGRGQKLENKKQRSDLKKIKHRFSLAVFCLLFSVFCFLVVSAYANNINSDSASNKNTELKDQKPDPQFAKASDSLLTAMDLSSDDKHNANQETSVSLDNTSQSKNNKSQGDTEEDQISLIPPNTTLPLGILYKSNDTAIKAIERNIILFKDRIKKRFSIWLERSAKYIEIMQDILKEKGMPEELVFLPIVESGFNLNAYSPARAVGPWQFIASTAKRYGLVIDWWRDERKDPVKSTYAAAEYLKDLYNMFGSWKLALAAYNAGEGKIMKALKRTGAEDYWALLNTKQIRNETKEYVPRYIAASIIASTPEEYGFHDLVYHEPLEYDEVTLNSPVDIEIIAKCAEATVQEIRELNPELRRWSTPPNVTNYTIRIPAGSKDTFIANLDKVSEKDRFSIDIYRVKKGDNLKKIAKKTGVPVNVILAMNSLSGIESLNVGEEIRIPPKEKYYADMDDKVSARKASHTKKASKKKSGKSDKKSIRKVNTTKHKNKTKKI</sequence>
<feature type="compositionally biased region" description="Basic residues" evidence="1">
    <location>
        <begin position="497"/>
        <end position="513"/>
    </location>
</feature>
<dbReference type="SUPFAM" id="SSF53955">
    <property type="entry name" value="Lysozyme-like"/>
    <property type="match status" value="1"/>
</dbReference>
<dbReference type="Gene3D" id="1.10.530.10">
    <property type="match status" value="1"/>
</dbReference>
<evidence type="ECO:0000256" key="2">
    <source>
        <dbReference type="SAM" id="Phobius"/>
    </source>
</evidence>
<dbReference type="SMART" id="SM00257">
    <property type="entry name" value="LysM"/>
    <property type="match status" value="1"/>
</dbReference>
<dbReference type="InterPro" id="IPR018392">
    <property type="entry name" value="LysM"/>
</dbReference>
<feature type="transmembrane region" description="Helical" evidence="2">
    <location>
        <begin position="42"/>
        <end position="63"/>
    </location>
</feature>
<evidence type="ECO:0000256" key="1">
    <source>
        <dbReference type="SAM" id="MobiDB-lite"/>
    </source>
</evidence>
<dbReference type="InterPro" id="IPR008258">
    <property type="entry name" value="Transglycosylase_SLT_dom_1"/>
</dbReference>
<feature type="compositionally biased region" description="Polar residues" evidence="1">
    <location>
        <begin position="109"/>
        <end position="128"/>
    </location>
</feature>
<protein>
    <recommendedName>
        <fullName evidence="3">LysM domain-containing protein</fullName>
    </recommendedName>
</protein>
<dbReference type="PANTHER" id="PTHR37423:SF2">
    <property type="entry name" value="MEMBRANE-BOUND LYTIC MUREIN TRANSGLYCOSYLASE C"/>
    <property type="match status" value="1"/>
</dbReference>
<reference evidence="4" key="1">
    <citation type="submission" date="2019-10" db="EMBL/GenBank/DDBJ databases">
        <title>Metagenomic sequencing of thiosulfate-disproportionating enrichment culture.</title>
        <authorList>
            <person name="Umezawa K."/>
            <person name="Kojima H."/>
            <person name="Fukui M."/>
        </authorList>
    </citation>
    <scope>NUCLEOTIDE SEQUENCE</scope>
    <source>
        <strain evidence="4">45J</strain>
    </source>
</reference>
<dbReference type="InterPro" id="IPR036779">
    <property type="entry name" value="LysM_dom_sf"/>
</dbReference>
<evidence type="ECO:0000259" key="3">
    <source>
        <dbReference type="PROSITE" id="PS51782"/>
    </source>
</evidence>
<dbReference type="CDD" id="cd16894">
    <property type="entry name" value="MltD-like"/>
    <property type="match status" value="1"/>
</dbReference>
<dbReference type="Gene3D" id="3.10.350.10">
    <property type="entry name" value="LysM domain"/>
    <property type="match status" value="1"/>
</dbReference>
<evidence type="ECO:0000313" key="4">
    <source>
        <dbReference type="EMBL" id="GER93536.1"/>
    </source>
</evidence>
<dbReference type="InterPro" id="IPR023346">
    <property type="entry name" value="Lysozyme-like_dom_sf"/>
</dbReference>
<dbReference type="Pfam" id="PF01476">
    <property type="entry name" value="LysM"/>
    <property type="match status" value="1"/>
</dbReference>
<proteinExistence type="predicted"/>
<dbReference type="Pfam" id="PF01464">
    <property type="entry name" value="SLT"/>
    <property type="match status" value="1"/>
</dbReference>
<accession>A0A5J4L7N6</accession>
<feature type="region of interest" description="Disordered" evidence="1">
    <location>
        <begin position="471"/>
        <end position="513"/>
    </location>
</feature>
<keyword evidence="2" id="KW-0472">Membrane</keyword>
<gene>
    <name evidence="4" type="ORF">A45J_1282</name>
</gene>
<keyword evidence="2" id="KW-1133">Transmembrane helix</keyword>
<feature type="compositionally biased region" description="Basic residues" evidence="1">
    <location>
        <begin position="476"/>
        <end position="490"/>
    </location>
</feature>
<feature type="region of interest" description="Disordered" evidence="1">
    <location>
        <begin position="104"/>
        <end position="139"/>
    </location>
</feature>
<dbReference type="CDD" id="cd00118">
    <property type="entry name" value="LysM"/>
    <property type="match status" value="1"/>
</dbReference>
<dbReference type="EMBL" id="BLAB01000001">
    <property type="protein sequence ID" value="GER93536.1"/>
    <property type="molecule type" value="Genomic_DNA"/>
</dbReference>
<dbReference type="AlphaFoldDB" id="A0A5J4L7N6"/>
<dbReference type="SUPFAM" id="SSF54106">
    <property type="entry name" value="LysM domain"/>
    <property type="match status" value="1"/>
</dbReference>
<dbReference type="PANTHER" id="PTHR37423">
    <property type="entry name" value="SOLUBLE LYTIC MUREIN TRANSGLYCOSYLASE-RELATED"/>
    <property type="match status" value="1"/>
</dbReference>
<keyword evidence="2" id="KW-0812">Transmembrane</keyword>
<feature type="domain" description="LysM" evidence="3">
    <location>
        <begin position="416"/>
        <end position="460"/>
    </location>
</feature>
<dbReference type="PROSITE" id="PS51782">
    <property type="entry name" value="LYSM"/>
    <property type="match status" value="1"/>
</dbReference>